<accession>A0AAD7ACI4</accession>
<evidence type="ECO:0000313" key="2">
    <source>
        <dbReference type="EMBL" id="KAJ7355326.1"/>
    </source>
</evidence>
<dbReference type="EMBL" id="JARIHO010000009">
    <property type="protein sequence ID" value="KAJ7355326.1"/>
    <property type="molecule type" value="Genomic_DNA"/>
</dbReference>
<reference evidence="2" key="1">
    <citation type="submission" date="2023-03" db="EMBL/GenBank/DDBJ databases">
        <title>Massive genome expansion in bonnet fungi (Mycena s.s.) driven by repeated elements and novel gene families across ecological guilds.</title>
        <authorList>
            <consortium name="Lawrence Berkeley National Laboratory"/>
            <person name="Harder C.B."/>
            <person name="Miyauchi S."/>
            <person name="Viragh M."/>
            <person name="Kuo A."/>
            <person name="Thoen E."/>
            <person name="Andreopoulos B."/>
            <person name="Lu D."/>
            <person name="Skrede I."/>
            <person name="Drula E."/>
            <person name="Henrissat B."/>
            <person name="Morin E."/>
            <person name="Kohler A."/>
            <person name="Barry K."/>
            <person name="LaButti K."/>
            <person name="Morin E."/>
            <person name="Salamov A."/>
            <person name="Lipzen A."/>
            <person name="Mereny Z."/>
            <person name="Hegedus B."/>
            <person name="Baldrian P."/>
            <person name="Stursova M."/>
            <person name="Weitz H."/>
            <person name="Taylor A."/>
            <person name="Grigoriev I.V."/>
            <person name="Nagy L.G."/>
            <person name="Martin F."/>
            <person name="Kauserud H."/>
        </authorList>
    </citation>
    <scope>NUCLEOTIDE SEQUENCE</scope>
    <source>
        <strain evidence="2">CBHHK002</strain>
    </source>
</reference>
<proteinExistence type="predicted"/>
<feature type="region of interest" description="Disordered" evidence="1">
    <location>
        <begin position="1"/>
        <end position="58"/>
    </location>
</feature>
<sequence length="101" mass="10245">MAPAPALRSTARRAPTLPESSRSSSTRIPTAAASPRGVRLQGGGPVRAGPVSDDSQNLAGEGILSVSCETIDDSVNGFTAGTPEDISQEAKDTKNGIAINL</sequence>
<dbReference type="Proteomes" id="UP001218218">
    <property type="component" value="Unassembled WGS sequence"/>
</dbReference>
<protein>
    <submittedName>
        <fullName evidence="2">Uncharacterized protein</fullName>
    </submittedName>
</protein>
<evidence type="ECO:0000313" key="3">
    <source>
        <dbReference type="Proteomes" id="UP001218218"/>
    </source>
</evidence>
<feature type="compositionally biased region" description="Polar residues" evidence="1">
    <location>
        <begin position="18"/>
        <end position="28"/>
    </location>
</feature>
<gene>
    <name evidence="2" type="ORF">DFH08DRAFT_803369</name>
</gene>
<dbReference type="AlphaFoldDB" id="A0AAD7ACI4"/>
<name>A0AAD7ACI4_9AGAR</name>
<organism evidence="2 3">
    <name type="scientific">Mycena albidolilacea</name>
    <dbReference type="NCBI Taxonomy" id="1033008"/>
    <lineage>
        <taxon>Eukaryota</taxon>
        <taxon>Fungi</taxon>
        <taxon>Dikarya</taxon>
        <taxon>Basidiomycota</taxon>
        <taxon>Agaricomycotina</taxon>
        <taxon>Agaricomycetes</taxon>
        <taxon>Agaricomycetidae</taxon>
        <taxon>Agaricales</taxon>
        <taxon>Marasmiineae</taxon>
        <taxon>Mycenaceae</taxon>
        <taxon>Mycena</taxon>
    </lineage>
</organism>
<feature type="region of interest" description="Disordered" evidence="1">
    <location>
        <begin position="80"/>
        <end position="101"/>
    </location>
</feature>
<comment type="caution">
    <text evidence="2">The sequence shown here is derived from an EMBL/GenBank/DDBJ whole genome shotgun (WGS) entry which is preliminary data.</text>
</comment>
<evidence type="ECO:0000256" key="1">
    <source>
        <dbReference type="SAM" id="MobiDB-lite"/>
    </source>
</evidence>
<keyword evidence="3" id="KW-1185">Reference proteome</keyword>